<organism evidence="1">
    <name type="scientific">Siphoviridae sp. ctNnX9</name>
    <dbReference type="NCBI Taxonomy" id="2827859"/>
    <lineage>
        <taxon>Viruses</taxon>
        <taxon>Duplodnaviria</taxon>
        <taxon>Heunggongvirae</taxon>
        <taxon>Uroviricota</taxon>
        <taxon>Caudoviricetes</taxon>
    </lineage>
</organism>
<dbReference type="EMBL" id="BK032810">
    <property type="protein sequence ID" value="DAF61387.1"/>
    <property type="molecule type" value="Genomic_DNA"/>
</dbReference>
<name>A0A8S5TEC0_9CAUD</name>
<sequence>MRRNEMINIREIRIGDIITRADKYEGYKYSIVEGIDNISGTIRHREVYEDGGRQMAISSYEDMSPFPLSEGLLKAYGWQKSLNGVNVLFADFEPISIGLRPSAVSHNAFCPILLPDDSRRMHDAMFMYEIESVHELQALLDMWKIRDILRTRVKIIP</sequence>
<protein>
    <submittedName>
        <fullName evidence="1">Uncharacterized protein</fullName>
    </submittedName>
</protein>
<accession>A0A8S5TEC0</accession>
<proteinExistence type="predicted"/>
<reference evidence="1" key="1">
    <citation type="journal article" date="2021" name="Proc. Natl. Acad. Sci. U.S.A.">
        <title>A Catalog of Tens of Thousands of Viruses from Human Metagenomes Reveals Hidden Associations with Chronic Diseases.</title>
        <authorList>
            <person name="Tisza M.J."/>
            <person name="Buck C.B."/>
        </authorList>
    </citation>
    <scope>NUCLEOTIDE SEQUENCE</scope>
    <source>
        <strain evidence="1">CtNnX9</strain>
    </source>
</reference>
<evidence type="ECO:0000313" key="1">
    <source>
        <dbReference type="EMBL" id="DAF61387.1"/>
    </source>
</evidence>